<dbReference type="InterPro" id="IPR021109">
    <property type="entry name" value="Peptidase_aspartic_dom_sf"/>
</dbReference>
<evidence type="ECO:0000313" key="1">
    <source>
        <dbReference type="EMBL" id="MEL1248459.1"/>
    </source>
</evidence>
<dbReference type="Proteomes" id="UP001393056">
    <property type="component" value="Unassembled WGS sequence"/>
</dbReference>
<dbReference type="Pfam" id="PF13650">
    <property type="entry name" value="Asp_protease_2"/>
    <property type="match status" value="1"/>
</dbReference>
<dbReference type="Gene3D" id="2.40.70.10">
    <property type="entry name" value="Acid Proteases"/>
    <property type="match status" value="1"/>
</dbReference>
<dbReference type="EC" id="3.4.23.-" evidence="1"/>
<reference evidence="1 2" key="1">
    <citation type="submission" date="2024-04" db="EMBL/GenBank/DDBJ databases">
        <title>Flavobacterium sp. DGU41 16S ribosomal RNA gene Genome sequencing and assembly.</title>
        <authorList>
            <person name="Park S."/>
        </authorList>
    </citation>
    <scope>NUCLEOTIDE SEQUENCE [LARGE SCALE GENOMIC DNA]</scope>
    <source>
        <strain evidence="1 2">DGU41</strain>
    </source>
</reference>
<name>A0ABU9I7R2_9FLAO</name>
<keyword evidence="1" id="KW-0378">Hydrolase</keyword>
<dbReference type="InterPro" id="IPR034122">
    <property type="entry name" value="Retropepsin-like_bacterial"/>
</dbReference>
<organism evidence="1 2">
    <name type="scientific">Flavobacterium helocola</name>
    <dbReference type="NCBI Taxonomy" id="3139139"/>
    <lineage>
        <taxon>Bacteria</taxon>
        <taxon>Pseudomonadati</taxon>
        <taxon>Bacteroidota</taxon>
        <taxon>Flavobacteriia</taxon>
        <taxon>Flavobacteriales</taxon>
        <taxon>Flavobacteriaceae</taxon>
        <taxon>Flavobacterium</taxon>
    </lineage>
</organism>
<gene>
    <name evidence="1" type="ORF">AAEO58_10425</name>
</gene>
<proteinExistence type="predicted"/>
<dbReference type="SUPFAM" id="SSF50630">
    <property type="entry name" value="Acid proteases"/>
    <property type="match status" value="1"/>
</dbReference>
<comment type="caution">
    <text evidence="1">The sequence shown here is derived from an EMBL/GenBank/DDBJ whole genome shotgun (WGS) entry which is preliminary data.</text>
</comment>
<dbReference type="GO" id="GO:0016787">
    <property type="term" value="F:hydrolase activity"/>
    <property type="evidence" value="ECO:0007669"/>
    <property type="project" value="UniProtKB-KW"/>
</dbReference>
<dbReference type="EMBL" id="JBBYHT010000004">
    <property type="protein sequence ID" value="MEL1248459.1"/>
    <property type="molecule type" value="Genomic_DNA"/>
</dbReference>
<protein>
    <submittedName>
        <fullName evidence="1">Retropepsin-like aspartic protease</fullName>
        <ecNumber evidence="1">3.4.23.-</ecNumber>
    </submittedName>
</protein>
<accession>A0ABU9I7R2</accession>
<evidence type="ECO:0000313" key="2">
    <source>
        <dbReference type="Proteomes" id="UP001393056"/>
    </source>
</evidence>
<dbReference type="RefSeq" id="WP_341683338.1">
    <property type="nucleotide sequence ID" value="NZ_JBBYHT010000004.1"/>
</dbReference>
<dbReference type="CDD" id="cd05483">
    <property type="entry name" value="retropepsin_like_bacteria"/>
    <property type="match status" value="1"/>
</dbReference>
<sequence>MRSLIIYLIFSLPLISFSQNINFNQGSVNSKEYFEVIQYEFVLGKIVIPVTINQKTYKFILDTGAPNIFSNNILKENNLIIGDSINISDANNLNEAMKSAMVPQLKIGNLTFENQAGLVYDFDKHNLMKCYGIDGIIGSNLFRKSILNIDSQNQSITITNKIKQLKIENKPMKMVLVNNQLSPYIKLKFIGKDNKKASDMVLVDTGMDGLYDMSKRAYSIFEKHNIFNLIGTSTGIGDVGLFGSGNATEQKLLQVETTLLNQYELKNLVTSTTSDNNSRIGLDFLKHGNLTFDFINKKFYFEPVNRVELDPRPKFQTSLLNDKVVIGLIWDENLKKLMNSGDEVISIDQENISEMSLCNYLAHKEDWKNKDRYYLKIKNKENVIFEIEIVN</sequence>
<keyword evidence="2" id="KW-1185">Reference proteome</keyword>